<dbReference type="CDD" id="cd04301">
    <property type="entry name" value="NAT_SF"/>
    <property type="match status" value="1"/>
</dbReference>
<gene>
    <name evidence="2" type="ORF">SDC9_194531</name>
</gene>
<reference evidence="2" key="1">
    <citation type="submission" date="2019-08" db="EMBL/GenBank/DDBJ databases">
        <authorList>
            <person name="Kucharzyk K."/>
            <person name="Murdoch R.W."/>
            <person name="Higgins S."/>
            <person name="Loffler F."/>
        </authorList>
    </citation>
    <scope>NUCLEOTIDE SEQUENCE</scope>
</reference>
<evidence type="ECO:0000259" key="1">
    <source>
        <dbReference type="PROSITE" id="PS51186"/>
    </source>
</evidence>
<sequence>MLEDSGVVVASCWAQFQDIDLDFIDIKEKITKNSVYLSHVIVKNEFRGRGFSNRLLELVLDRLQREGFCRTYICCDNRNVSIRKVFSQLGFCYYLGIRFFRLGFFRFYTYFSESGCGHSCVGVNPFPLDVRFLGRTDKHVATRD</sequence>
<organism evidence="2">
    <name type="scientific">bioreactor metagenome</name>
    <dbReference type="NCBI Taxonomy" id="1076179"/>
    <lineage>
        <taxon>unclassified sequences</taxon>
        <taxon>metagenomes</taxon>
        <taxon>ecological metagenomes</taxon>
    </lineage>
</organism>
<dbReference type="InterPro" id="IPR000182">
    <property type="entry name" value="GNAT_dom"/>
</dbReference>
<proteinExistence type="predicted"/>
<dbReference type="Pfam" id="PF00583">
    <property type="entry name" value="Acetyltransf_1"/>
    <property type="match status" value="1"/>
</dbReference>
<evidence type="ECO:0000313" key="2">
    <source>
        <dbReference type="EMBL" id="MPN46932.1"/>
    </source>
</evidence>
<dbReference type="EMBL" id="VSSQ01108001">
    <property type="protein sequence ID" value="MPN46932.1"/>
    <property type="molecule type" value="Genomic_DNA"/>
</dbReference>
<dbReference type="SUPFAM" id="SSF55729">
    <property type="entry name" value="Acyl-CoA N-acyltransferases (Nat)"/>
    <property type="match status" value="1"/>
</dbReference>
<dbReference type="PROSITE" id="PS51186">
    <property type="entry name" value="GNAT"/>
    <property type="match status" value="1"/>
</dbReference>
<protein>
    <recommendedName>
        <fullName evidence="1">N-acetyltransferase domain-containing protein</fullName>
    </recommendedName>
</protein>
<name>A0A645I814_9ZZZZ</name>
<comment type="caution">
    <text evidence="2">The sequence shown here is derived from an EMBL/GenBank/DDBJ whole genome shotgun (WGS) entry which is preliminary data.</text>
</comment>
<dbReference type="AlphaFoldDB" id="A0A645I814"/>
<feature type="domain" description="N-acetyltransferase" evidence="1">
    <location>
        <begin position="1"/>
        <end position="127"/>
    </location>
</feature>
<accession>A0A645I814</accession>
<dbReference type="GO" id="GO:0016747">
    <property type="term" value="F:acyltransferase activity, transferring groups other than amino-acyl groups"/>
    <property type="evidence" value="ECO:0007669"/>
    <property type="project" value="InterPro"/>
</dbReference>
<dbReference type="InterPro" id="IPR016181">
    <property type="entry name" value="Acyl_CoA_acyltransferase"/>
</dbReference>
<dbReference type="Gene3D" id="3.40.630.30">
    <property type="match status" value="1"/>
</dbReference>